<organism evidence="2 3">
    <name type="scientific">Candidatus Blautia merdavium</name>
    <dbReference type="NCBI Taxonomy" id="2838494"/>
    <lineage>
        <taxon>Bacteria</taxon>
        <taxon>Bacillati</taxon>
        <taxon>Bacillota</taxon>
        <taxon>Clostridia</taxon>
        <taxon>Lachnospirales</taxon>
        <taxon>Lachnospiraceae</taxon>
        <taxon>Blautia</taxon>
    </lineage>
</organism>
<dbReference type="Gene3D" id="1.20.200.10">
    <property type="entry name" value="Fumarase/aspartase (Central domain)"/>
    <property type="match status" value="1"/>
</dbReference>
<dbReference type="PANTHER" id="PTHR10362">
    <property type="entry name" value="HISTIDINE AMMONIA-LYASE"/>
    <property type="match status" value="1"/>
</dbReference>
<dbReference type="SUPFAM" id="SSF48557">
    <property type="entry name" value="L-aspartase-like"/>
    <property type="match status" value="1"/>
</dbReference>
<evidence type="ECO:0000256" key="1">
    <source>
        <dbReference type="ARBA" id="ARBA00023239"/>
    </source>
</evidence>
<keyword evidence="1 2" id="KW-0456">Lyase</keyword>
<dbReference type="Proteomes" id="UP000823886">
    <property type="component" value="Unassembled WGS sequence"/>
</dbReference>
<dbReference type="AlphaFoldDB" id="A0A9D2T9V9"/>
<comment type="caution">
    <text evidence="2">The sequence shown here is derived from an EMBL/GenBank/DDBJ whole genome shotgun (WGS) entry which is preliminary data.</text>
</comment>
<name>A0A9D2T9V9_9FIRM</name>
<sequence length="508" mass="56335">MKETVILDGKSLTRQELEAVVYAGARVEIQEEALIRAQEARKTVLFLTDSQKQIYGMNTGLGANKDRRITQEEFEKFNRQILYSHSVAILPLADQAWVRAAMLCRLNSFLIGTAGVQTEMILLLKEFLNQEITPLVPARGSVGLADLGNMAFLGLAMIGEGEVEYQGQKLKAQEALKKAGLKKLTLGPKDGLPMVSSNMFSVGKAALLCGKIRDLIEMSETVYAMGLEAQSYNPVFIDQRTLKITSHRGHRESLAFVNQCLEGSSIYHNGNETLYGALSFKSTCGVMGSIRDGLHYLESVVDGYLNASEDCPAVLAEEREIVSTDFFIVTGLAAALEMMDILLCHMAGLTANRIMRMCKEEFSGLPRFLRPEPSVIGYGTMQKTVAAVYNEIRHLANPASMDYFPTANESEDYGCMTPYLLLKTEKMLENLYTLTAMEAMYAAQASECQEGLVRGKGTLYAYQKIREATKRIQQDDQILGFEIEKVSSLIREKKIIADEGEHDKKGSI</sequence>
<dbReference type="Gene3D" id="1.10.275.10">
    <property type="entry name" value="Fumarase/aspartase (N-terminal domain)"/>
    <property type="match status" value="1"/>
</dbReference>
<protein>
    <submittedName>
        <fullName evidence="2">Aromatic amino acid lyase</fullName>
    </submittedName>
</protein>
<evidence type="ECO:0000313" key="2">
    <source>
        <dbReference type="EMBL" id="HJC62109.1"/>
    </source>
</evidence>
<reference evidence="2" key="2">
    <citation type="submission" date="2021-04" db="EMBL/GenBank/DDBJ databases">
        <authorList>
            <person name="Gilroy R."/>
        </authorList>
    </citation>
    <scope>NUCLEOTIDE SEQUENCE</scope>
    <source>
        <strain evidence="2">ChiBcec2-3848</strain>
    </source>
</reference>
<evidence type="ECO:0000313" key="3">
    <source>
        <dbReference type="Proteomes" id="UP000823886"/>
    </source>
</evidence>
<proteinExistence type="predicted"/>
<accession>A0A9D2T9V9</accession>
<dbReference type="InterPro" id="IPR001106">
    <property type="entry name" value="Aromatic_Lyase"/>
</dbReference>
<dbReference type="InterPro" id="IPR024083">
    <property type="entry name" value="Fumarase/histidase_N"/>
</dbReference>
<dbReference type="GO" id="GO:0016841">
    <property type="term" value="F:ammonia-lyase activity"/>
    <property type="evidence" value="ECO:0007669"/>
    <property type="project" value="UniProtKB-ARBA"/>
</dbReference>
<dbReference type="InterPro" id="IPR008948">
    <property type="entry name" value="L-Aspartase-like"/>
</dbReference>
<reference evidence="2" key="1">
    <citation type="journal article" date="2021" name="PeerJ">
        <title>Extensive microbial diversity within the chicken gut microbiome revealed by metagenomics and culture.</title>
        <authorList>
            <person name="Gilroy R."/>
            <person name="Ravi A."/>
            <person name="Getino M."/>
            <person name="Pursley I."/>
            <person name="Horton D.L."/>
            <person name="Alikhan N.F."/>
            <person name="Baker D."/>
            <person name="Gharbi K."/>
            <person name="Hall N."/>
            <person name="Watson M."/>
            <person name="Adriaenssens E.M."/>
            <person name="Foster-Nyarko E."/>
            <person name="Jarju S."/>
            <person name="Secka A."/>
            <person name="Antonio M."/>
            <person name="Oren A."/>
            <person name="Chaudhuri R.R."/>
            <person name="La Ragione R."/>
            <person name="Hildebrand F."/>
            <person name="Pallen M.J."/>
        </authorList>
    </citation>
    <scope>NUCLEOTIDE SEQUENCE</scope>
    <source>
        <strain evidence="2">ChiBcec2-3848</strain>
    </source>
</reference>
<gene>
    <name evidence="2" type="ORF">H9753_00630</name>
</gene>
<dbReference type="Pfam" id="PF00221">
    <property type="entry name" value="Lyase_aromatic"/>
    <property type="match status" value="1"/>
</dbReference>
<dbReference type="EMBL" id="DWVZ01000009">
    <property type="protein sequence ID" value="HJC62109.1"/>
    <property type="molecule type" value="Genomic_DNA"/>
</dbReference>
<dbReference type="CDD" id="cd00332">
    <property type="entry name" value="PAL-HAL"/>
    <property type="match status" value="1"/>
</dbReference>